<keyword evidence="4" id="KW-0488">Methylation</keyword>
<dbReference type="EMBL" id="BMPZ01000001">
    <property type="protein sequence ID" value="GGI68869.1"/>
    <property type="molecule type" value="Genomic_DNA"/>
</dbReference>
<dbReference type="NCBIfam" id="TIGR02532">
    <property type="entry name" value="IV_pilin_GFxxxE"/>
    <property type="match status" value="1"/>
</dbReference>
<dbReference type="GO" id="GO:0015627">
    <property type="term" value="C:type II protein secretion system complex"/>
    <property type="evidence" value="ECO:0007669"/>
    <property type="project" value="InterPro"/>
</dbReference>
<evidence type="ECO:0000256" key="6">
    <source>
        <dbReference type="ARBA" id="ARBA00022692"/>
    </source>
</evidence>
<evidence type="ECO:0000256" key="4">
    <source>
        <dbReference type="ARBA" id="ARBA00022481"/>
    </source>
</evidence>
<evidence type="ECO:0000256" key="3">
    <source>
        <dbReference type="ARBA" id="ARBA00022475"/>
    </source>
</evidence>
<evidence type="ECO:0000313" key="13">
    <source>
        <dbReference type="Proteomes" id="UP000613743"/>
    </source>
</evidence>
<evidence type="ECO:0000256" key="1">
    <source>
        <dbReference type="ARBA" id="ARBA00004377"/>
    </source>
</evidence>
<dbReference type="InterPro" id="IPR045584">
    <property type="entry name" value="Pilin-like"/>
</dbReference>
<dbReference type="GO" id="GO:0015628">
    <property type="term" value="P:protein secretion by the type II secretion system"/>
    <property type="evidence" value="ECO:0007669"/>
    <property type="project" value="InterPro"/>
</dbReference>
<evidence type="ECO:0000256" key="2">
    <source>
        <dbReference type="ARBA" id="ARBA00021549"/>
    </source>
</evidence>
<comment type="similarity">
    <text evidence="9">Belongs to the GSP H family.</text>
</comment>
<dbReference type="SUPFAM" id="SSF54523">
    <property type="entry name" value="Pili subunits"/>
    <property type="match status" value="1"/>
</dbReference>
<evidence type="ECO:0000256" key="9">
    <source>
        <dbReference type="ARBA" id="ARBA00025772"/>
    </source>
</evidence>
<evidence type="ECO:0000256" key="10">
    <source>
        <dbReference type="ARBA" id="ARBA00030775"/>
    </source>
</evidence>
<proteinExistence type="inferred from homology"/>
<organism evidence="12 13">
    <name type="scientific">Shewanella gelidii</name>
    <dbReference type="NCBI Taxonomy" id="1642821"/>
    <lineage>
        <taxon>Bacteria</taxon>
        <taxon>Pseudomonadati</taxon>
        <taxon>Pseudomonadota</taxon>
        <taxon>Gammaproteobacteria</taxon>
        <taxon>Alteromonadales</taxon>
        <taxon>Shewanellaceae</taxon>
        <taxon>Shewanella</taxon>
    </lineage>
</organism>
<evidence type="ECO:0000259" key="11">
    <source>
        <dbReference type="Pfam" id="PF12019"/>
    </source>
</evidence>
<dbReference type="Gene3D" id="3.55.40.10">
    <property type="entry name" value="minor pseudopilin epsh domain"/>
    <property type="match status" value="1"/>
</dbReference>
<dbReference type="Proteomes" id="UP000613743">
    <property type="component" value="Unassembled WGS sequence"/>
</dbReference>
<dbReference type="InterPro" id="IPR022346">
    <property type="entry name" value="T2SS_GspH"/>
</dbReference>
<keyword evidence="7" id="KW-1133">Transmembrane helix</keyword>
<comment type="caution">
    <text evidence="12">The sequence shown here is derived from an EMBL/GenBank/DDBJ whole genome shotgun (WGS) entry which is preliminary data.</text>
</comment>
<evidence type="ECO:0000256" key="8">
    <source>
        <dbReference type="ARBA" id="ARBA00023136"/>
    </source>
</evidence>
<evidence type="ECO:0000313" key="12">
    <source>
        <dbReference type="EMBL" id="GGI68869.1"/>
    </source>
</evidence>
<comment type="subcellular location">
    <subcellularLocation>
        <location evidence="1">Cell inner membrane</location>
        <topology evidence="1">Single-pass membrane protein</topology>
    </subcellularLocation>
</comment>
<dbReference type="GO" id="GO:0005886">
    <property type="term" value="C:plasma membrane"/>
    <property type="evidence" value="ECO:0007669"/>
    <property type="project" value="UniProtKB-SubCell"/>
</dbReference>
<reference evidence="12" key="1">
    <citation type="journal article" date="2014" name="Int. J. Syst. Evol. Microbiol.">
        <title>Complete genome sequence of Corynebacterium casei LMG S-19264T (=DSM 44701T), isolated from a smear-ripened cheese.</title>
        <authorList>
            <consortium name="US DOE Joint Genome Institute (JGI-PGF)"/>
            <person name="Walter F."/>
            <person name="Albersmeier A."/>
            <person name="Kalinowski J."/>
            <person name="Ruckert C."/>
        </authorList>
    </citation>
    <scope>NUCLEOTIDE SEQUENCE</scope>
    <source>
        <strain evidence="12">JCM 30804</strain>
    </source>
</reference>
<accession>A0A917JIH0</accession>
<keyword evidence="8" id="KW-0472">Membrane</keyword>
<dbReference type="RefSeq" id="WP_188917055.1">
    <property type="nucleotide sequence ID" value="NZ_BMPZ01000001.1"/>
</dbReference>
<feature type="domain" description="General secretion pathway GspH" evidence="11">
    <location>
        <begin position="44"/>
        <end position="156"/>
    </location>
</feature>
<evidence type="ECO:0000256" key="5">
    <source>
        <dbReference type="ARBA" id="ARBA00022519"/>
    </source>
</evidence>
<keyword evidence="13" id="KW-1185">Reference proteome</keyword>
<sequence length="169" mass="18905">MCLTKGFTLTESVVAISIAGILITVGSPTFTDIYEHTRADSHIRVLQQSIVYARNQAISYGARVTICPLENGLCHKNWQQGYSIFIDRDIANSFGDKDVLLYKSKPFNKKDWVQYNRNAIRFQPEGFASGTNGTLKFCPGAKNSPYSRAIVVNQSGRVRYSKKKSIVCI</sequence>
<keyword evidence="3" id="KW-1003">Cell membrane</keyword>
<dbReference type="AlphaFoldDB" id="A0A917JIH0"/>
<name>A0A917JIH0_9GAMM</name>
<dbReference type="InterPro" id="IPR012902">
    <property type="entry name" value="N_methyl_site"/>
</dbReference>
<gene>
    <name evidence="12" type="primary">fimT</name>
    <name evidence="12" type="ORF">GCM10009332_02460</name>
</gene>
<protein>
    <recommendedName>
        <fullName evidence="2">Type II secretion system protein H</fullName>
    </recommendedName>
    <alternativeName>
        <fullName evidence="10">General secretion pathway protein H</fullName>
    </alternativeName>
</protein>
<dbReference type="Pfam" id="PF12019">
    <property type="entry name" value="GspH"/>
    <property type="match status" value="1"/>
</dbReference>
<keyword evidence="6" id="KW-0812">Transmembrane</keyword>
<keyword evidence="5" id="KW-0997">Cell inner membrane</keyword>
<reference evidence="12" key="2">
    <citation type="submission" date="2020-09" db="EMBL/GenBank/DDBJ databases">
        <authorList>
            <person name="Sun Q."/>
            <person name="Ohkuma M."/>
        </authorList>
    </citation>
    <scope>NUCLEOTIDE SEQUENCE</scope>
    <source>
        <strain evidence="12">JCM 30804</strain>
    </source>
</reference>
<evidence type="ECO:0000256" key="7">
    <source>
        <dbReference type="ARBA" id="ARBA00022989"/>
    </source>
</evidence>